<protein>
    <submittedName>
        <fullName evidence="1">Uncharacterized protein</fullName>
    </submittedName>
</protein>
<dbReference type="EMBL" id="HBUF01189892">
    <property type="protein sequence ID" value="CAG6657853.1"/>
    <property type="molecule type" value="Transcribed_RNA"/>
</dbReference>
<accession>A0A8D8RXA6</accession>
<reference evidence="1" key="1">
    <citation type="submission" date="2021-05" db="EMBL/GenBank/DDBJ databases">
        <authorList>
            <person name="Alioto T."/>
            <person name="Alioto T."/>
            <person name="Gomez Garrido J."/>
        </authorList>
    </citation>
    <scope>NUCLEOTIDE SEQUENCE</scope>
</reference>
<evidence type="ECO:0000313" key="1">
    <source>
        <dbReference type="EMBL" id="CAG6657855.1"/>
    </source>
</evidence>
<organism evidence="1">
    <name type="scientific">Cacopsylla melanoneura</name>
    <dbReference type="NCBI Taxonomy" id="428564"/>
    <lineage>
        <taxon>Eukaryota</taxon>
        <taxon>Metazoa</taxon>
        <taxon>Ecdysozoa</taxon>
        <taxon>Arthropoda</taxon>
        <taxon>Hexapoda</taxon>
        <taxon>Insecta</taxon>
        <taxon>Pterygota</taxon>
        <taxon>Neoptera</taxon>
        <taxon>Paraneoptera</taxon>
        <taxon>Hemiptera</taxon>
        <taxon>Sternorrhyncha</taxon>
        <taxon>Psylloidea</taxon>
        <taxon>Psyllidae</taxon>
        <taxon>Psyllinae</taxon>
        <taxon>Cacopsylla</taxon>
    </lineage>
</organism>
<dbReference type="EMBL" id="HBUF01189893">
    <property type="protein sequence ID" value="CAG6657855.1"/>
    <property type="molecule type" value="Transcribed_RNA"/>
</dbReference>
<sequence length="104" mass="12258">MTRVPHVFVGSLGCMTDRILRALRFGTIRRRFGTIRRRFCTPTEDSSNHACNEKRFQTHLDSTRNHFDCDNLDRNTLSEYYFNLNEKVNNIESDFLSDECCSDK</sequence>
<dbReference type="AlphaFoldDB" id="A0A8D8RXA6"/>
<name>A0A8D8RXA6_9HEMI</name>
<proteinExistence type="predicted"/>